<dbReference type="Proteomes" id="UP001163846">
    <property type="component" value="Unassembled WGS sequence"/>
</dbReference>
<dbReference type="Gene3D" id="1.10.630.10">
    <property type="entry name" value="Cytochrome P450"/>
    <property type="match status" value="1"/>
</dbReference>
<dbReference type="EMBL" id="MU806134">
    <property type="protein sequence ID" value="KAJ3839329.1"/>
    <property type="molecule type" value="Genomic_DNA"/>
</dbReference>
<feature type="binding site" description="axial binding residue" evidence="9">
    <location>
        <position position="481"/>
    </location>
    <ligand>
        <name>heme</name>
        <dbReference type="ChEBI" id="CHEBI:30413"/>
    </ligand>
    <ligandPart>
        <name>Fe</name>
        <dbReference type="ChEBI" id="CHEBI:18248"/>
    </ligandPart>
</feature>
<dbReference type="SUPFAM" id="SSF48264">
    <property type="entry name" value="Cytochrome P450"/>
    <property type="match status" value="1"/>
</dbReference>
<comment type="cofactor">
    <cofactor evidence="1 9">
        <name>heme</name>
        <dbReference type="ChEBI" id="CHEBI:30413"/>
    </cofactor>
</comment>
<comment type="similarity">
    <text evidence="3 10">Belongs to the cytochrome P450 family.</text>
</comment>
<dbReference type="GO" id="GO:0005506">
    <property type="term" value="F:iron ion binding"/>
    <property type="evidence" value="ECO:0007669"/>
    <property type="project" value="InterPro"/>
</dbReference>
<name>A0AA38PAH6_9AGAR</name>
<keyword evidence="11" id="KW-1133">Transmembrane helix</keyword>
<protein>
    <submittedName>
        <fullName evidence="12">Cytochrome P450</fullName>
    </submittedName>
</protein>
<gene>
    <name evidence="12" type="ORF">F5878DRAFT_129537</name>
</gene>
<evidence type="ECO:0000256" key="1">
    <source>
        <dbReference type="ARBA" id="ARBA00001971"/>
    </source>
</evidence>
<dbReference type="PRINTS" id="PR00385">
    <property type="entry name" value="P450"/>
</dbReference>
<dbReference type="GO" id="GO:0016705">
    <property type="term" value="F:oxidoreductase activity, acting on paired donors, with incorporation or reduction of molecular oxygen"/>
    <property type="evidence" value="ECO:0007669"/>
    <property type="project" value="InterPro"/>
</dbReference>
<keyword evidence="8 10" id="KW-0503">Monooxygenase</keyword>
<evidence type="ECO:0000256" key="3">
    <source>
        <dbReference type="ARBA" id="ARBA00010617"/>
    </source>
</evidence>
<evidence type="ECO:0000256" key="11">
    <source>
        <dbReference type="SAM" id="Phobius"/>
    </source>
</evidence>
<keyword evidence="13" id="KW-1185">Reference proteome</keyword>
<sequence>MPFVRPSSTPPCPRLTGRLSNFLLRRTQSLASTDPMLFYLQLCTLASVALAFALWIISPIFMRRLITDADGNRVPPGPSFRYFFLRKYPERALLSWASKYGHLFSIWMGTQLFVVVSDPRMARDLLVTNGAIFSSRKRYFMKNQTILAGRAITASEYGEPWRHHRKLAMQLLTPKAIESYAQSLNYEAHILVRTLMEDGRSGRVPLDTHHYAGRFALNNMLLISFGIRTDNTEDPLIARALQLAMEFMDLTGPWSNVIDFIEPLQKIPTKTRSRGRKLYSDLIEVYGTMILRVQAKLDAGEFVPECLVKTLIQNKEKEKLDWVDLCMLSAVFTLGGVHSSSGIIQWFLALIPSHPEIARRAQEELDRVVGRERLPTAEDEPNLPYVRAIIKEVQRVHAPFWIATPHFTTEDFTYEGQYIPKGTAVVLDCYTLHHNPERYEKPWEFNPDRYLGDNLSCAESSKLSNVMERDHWAFGAGRRICPGMQVAERELWLAVSQLLWSFNFRALPDEPISLEEYEGLSGRTPLPFRIRLQPRHQLVEPALKGVQEVSHWTL</sequence>
<evidence type="ECO:0000256" key="9">
    <source>
        <dbReference type="PIRSR" id="PIRSR602401-1"/>
    </source>
</evidence>
<dbReference type="PRINTS" id="PR00463">
    <property type="entry name" value="EP450I"/>
</dbReference>
<dbReference type="GO" id="GO:0020037">
    <property type="term" value="F:heme binding"/>
    <property type="evidence" value="ECO:0007669"/>
    <property type="project" value="InterPro"/>
</dbReference>
<evidence type="ECO:0000256" key="4">
    <source>
        <dbReference type="ARBA" id="ARBA00022617"/>
    </source>
</evidence>
<evidence type="ECO:0000256" key="8">
    <source>
        <dbReference type="ARBA" id="ARBA00023033"/>
    </source>
</evidence>
<keyword evidence="11" id="KW-0472">Membrane</keyword>
<comment type="pathway">
    <text evidence="2">Secondary metabolite biosynthesis.</text>
</comment>
<proteinExistence type="inferred from homology"/>
<organism evidence="12 13">
    <name type="scientific">Lentinula raphanica</name>
    <dbReference type="NCBI Taxonomy" id="153919"/>
    <lineage>
        <taxon>Eukaryota</taxon>
        <taxon>Fungi</taxon>
        <taxon>Dikarya</taxon>
        <taxon>Basidiomycota</taxon>
        <taxon>Agaricomycotina</taxon>
        <taxon>Agaricomycetes</taxon>
        <taxon>Agaricomycetidae</taxon>
        <taxon>Agaricales</taxon>
        <taxon>Marasmiineae</taxon>
        <taxon>Omphalotaceae</taxon>
        <taxon>Lentinula</taxon>
    </lineage>
</organism>
<keyword evidence="4 9" id="KW-0349">Heme</keyword>
<dbReference type="InterPro" id="IPR002401">
    <property type="entry name" value="Cyt_P450_E_grp-I"/>
</dbReference>
<dbReference type="PROSITE" id="PS00086">
    <property type="entry name" value="CYTOCHROME_P450"/>
    <property type="match status" value="1"/>
</dbReference>
<dbReference type="InterPro" id="IPR050364">
    <property type="entry name" value="Cytochrome_P450_fung"/>
</dbReference>
<feature type="transmembrane region" description="Helical" evidence="11">
    <location>
        <begin position="36"/>
        <end position="57"/>
    </location>
</feature>
<dbReference type="PANTHER" id="PTHR46300">
    <property type="entry name" value="P450, PUTATIVE (EUROFUNG)-RELATED-RELATED"/>
    <property type="match status" value="1"/>
</dbReference>
<keyword evidence="5 9" id="KW-0479">Metal-binding</keyword>
<keyword evidence="6 10" id="KW-0560">Oxidoreductase</keyword>
<keyword evidence="7 9" id="KW-0408">Iron</keyword>
<dbReference type="InterPro" id="IPR001128">
    <property type="entry name" value="Cyt_P450"/>
</dbReference>
<evidence type="ECO:0000256" key="7">
    <source>
        <dbReference type="ARBA" id="ARBA00023004"/>
    </source>
</evidence>
<evidence type="ECO:0000256" key="5">
    <source>
        <dbReference type="ARBA" id="ARBA00022723"/>
    </source>
</evidence>
<evidence type="ECO:0000313" key="12">
    <source>
        <dbReference type="EMBL" id="KAJ3839329.1"/>
    </source>
</evidence>
<dbReference type="InterPro" id="IPR036396">
    <property type="entry name" value="Cyt_P450_sf"/>
</dbReference>
<dbReference type="PANTHER" id="PTHR46300:SF6">
    <property type="entry name" value="CYTOCHROME P450 2C30"/>
    <property type="match status" value="1"/>
</dbReference>
<comment type="caution">
    <text evidence="12">The sequence shown here is derived from an EMBL/GenBank/DDBJ whole genome shotgun (WGS) entry which is preliminary data.</text>
</comment>
<dbReference type="InterPro" id="IPR017972">
    <property type="entry name" value="Cyt_P450_CS"/>
</dbReference>
<evidence type="ECO:0000313" key="13">
    <source>
        <dbReference type="Proteomes" id="UP001163846"/>
    </source>
</evidence>
<keyword evidence="11" id="KW-0812">Transmembrane</keyword>
<evidence type="ECO:0000256" key="10">
    <source>
        <dbReference type="RuleBase" id="RU000461"/>
    </source>
</evidence>
<evidence type="ECO:0000256" key="2">
    <source>
        <dbReference type="ARBA" id="ARBA00005179"/>
    </source>
</evidence>
<accession>A0AA38PAH6</accession>
<evidence type="ECO:0000256" key="6">
    <source>
        <dbReference type="ARBA" id="ARBA00023002"/>
    </source>
</evidence>
<dbReference type="GO" id="GO:0004497">
    <property type="term" value="F:monooxygenase activity"/>
    <property type="evidence" value="ECO:0007669"/>
    <property type="project" value="UniProtKB-KW"/>
</dbReference>
<dbReference type="AlphaFoldDB" id="A0AA38PAH6"/>
<dbReference type="CDD" id="cd11065">
    <property type="entry name" value="CYP64-like"/>
    <property type="match status" value="1"/>
</dbReference>
<reference evidence="12" key="1">
    <citation type="submission" date="2022-08" db="EMBL/GenBank/DDBJ databases">
        <authorList>
            <consortium name="DOE Joint Genome Institute"/>
            <person name="Min B."/>
            <person name="Riley R."/>
            <person name="Sierra-Patev S."/>
            <person name="Naranjo-Ortiz M."/>
            <person name="Looney B."/>
            <person name="Konkel Z."/>
            <person name="Slot J.C."/>
            <person name="Sakamoto Y."/>
            <person name="Steenwyk J.L."/>
            <person name="Rokas A."/>
            <person name="Carro J."/>
            <person name="Camarero S."/>
            <person name="Ferreira P."/>
            <person name="Molpeceres G."/>
            <person name="Ruiz-Duenas F.J."/>
            <person name="Serrano A."/>
            <person name="Henrissat B."/>
            <person name="Drula E."/>
            <person name="Hughes K.W."/>
            <person name="Mata J.L."/>
            <person name="Ishikawa N.K."/>
            <person name="Vargas-Isla R."/>
            <person name="Ushijima S."/>
            <person name="Smith C.A."/>
            <person name="Ahrendt S."/>
            <person name="Andreopoulos W."/>
            <person name="He G."/>
            <person name="Labutti K."/>
            <person name="Lipzen A."/>
            <person name="Ng V."/>
            <person name="Sandor L."/>
            <person name="Barry K."/>
            <person name="Martinez A.T."/>
            <person name="Xiao Y."/>
            <person name="Gibbons J.G."/>
            <person name="Terashima K."/>
            <person name="Hibbett D.S."/>
            <person name="Grigoriev I.V."/>
        </authorList>
    </citation>
    <scope>NUCLEOTIDE SEQUENCE</scope>
    <source>
        <strain evidence="12">TFB9207</strain>
    </source>
</reference>
<dbReference type="Pfam" id="PF00067">
    <property type="entry name" value="p450"/>
    <property type="match status" value="1"/>
</dbReference>